<dbReference type="EMBL" id="JAQOWY010000308">
    <property type="protein sequence ID" value="KAK1844519.1"/>
    <property type="molecule type" value="Genomic_DNA"/>
</dbReference>
<evidence type="ECO:0000313" key="2">
    <source>
        <dbReference type="Proteomes" id="UP001243330"/>
    </source>
</evidence>
<organism evidence="1 2">
    <name type="scientific">Colletotrichum chrysophilum</name>
    <dbReference type="NCBI Taxonomy" id="1836956"/>
    <lineage>
        <taxon>Eukaryota</taxon>
        <taxon>Fungi</taxon>
        <taxon>Dikarya</taxon>
        <taxon>Ascomycota</taxon>
        <taxon>Pezizomycotina</taxon>
        <taxon>Sordariomycetes</taxon>
        <taxon>Hypocreomycetidae</taxon>
        <taxon>Glomerellales</taxon>
        <taxon>Glomerellaceae</taxon>
        <taxon>Colletotrichum</taxon>
        <taxon>Colletotrichum gloeosporioides species complex</taxon>
    </lineage>
</organism>
<sequence>MSPLLSSSFLPLSSVNSPSLAPGNTLHLAVLGLARQVLCTGAPHHRTSKLSPALGVAFLVPSAPDTFLSLDAVWPRQVCEFAAHFAHLSAKLVASICRLELDLLHRSRLASLRATDQLQVALVAVQLNDTVAPTLLLQSQLCLCFCLRLRLRLRSASALHLFRSFRVSRPACLPASSRSPRHGTCRLAADGLH</sequence>
<protein>
    <submittedName>
        <fullName evidence="1">Uncharacterized protein</fullName>
    </submittedName>
</protein>
<dbReference type="Proteomes" id="UP001243330">
    <property type="component" value="Unassembled WGS sequence"/>
</dbReference>
<keyword evidence="2" id="KW-1185">Reference proteome</keyword>
<accession>A0AAD9AFF0</accession>
<gene>
    <name evidence="1" type="ORF">CCHR01_12863</name>
</gene>
<reference evidence="1" key="1">
    <citation type="submission" date="2023-01" db="EMBL/GenBank/DDBJ databases">
        <title>Colletotrichum chrysophilum M932 genome sequence.</title>
        <authorList>
            <person name="Baroncelli R."/>
        </authorList>
    </citation>
    <scope>NUCLEOTIDE SEQUENCE</scope>
    <source>
        <strain evidence="1">M932</strain>
    </source>
</reference>
<comment type="caution">
    <text evidence="1">The sequence shown here is derived from an EMBL/GenBank/DDBJ whole genome shotgun (WGS) entry which is preliminary data.</text>
</comment>
<dbReference type="AlphaFoldDB" id="A0AAD9AFF0"/>
<name>A0AAD9AFF0_9PEZI</name>
<evidence type="ECO:0000313" key="1">
    <source>
        <dbReference type="EMBL" id="KAK1844519.1"/>
    </source>
</evidence>
<proteinExistence type="predicted"/>